<evidence type="ECO:0000256" key="3">
    <source>
        <dbReference type="ARBA" id="ARBA00012759"/>
    </source>
</evidence>
<feature type="compositionally biased region" description="Basic and acidic residues" evidence="13">
    <location>
        <begin position="768"/>
        <end position="782"/>
    </location>
</feature>
<evidence type="ECO:0000256" key="9">
    <source>
        <dbReference type="ARBA" id="ARBA00022807"/>
    </source>
</evidence>
<dbReference type="InterPro" id="IPR009060">
    <property type="entry name" value="UBA-like_sf"/>
</dbReference>
<dbReference type="Gene3D" id="1.10.8.10">
    <property type="entry name" value="DNA helicase RuvA subunit, C-terminal domain"/>
    <property type="match status" value="1"/>
</dbReference>
<comment type="subcellular location">
    <subcellularLocation>
        <location evidence="2">Nucleus</location>
    </subcellularLocation>
</comment>
<dbReference type="CDD" id="cd20487">
    <property type="entry name" value="USP28_C"/>
    <property type="match status" value="1"/>
</dbReference>
<dbReference type="Pfam" id="PF21909">
    <property type="entry name" value="USP_UIM_N"/>
    <property type="match status" value="1"/>
</dbReference>
<dbReference type="Proteomes" id="UP000288216">
    <property type="component" value="Unassembled WGS sequence"/>
</dbReference>
<evidence type="ECO:0000256" key="13">
    <source>
        <dbReference type="SAM" id="MobiDB-lite"/>
    </source>
</evidence>
<dbReference type="GO" id="GO:0004843">
    <property type="term" value="F:cysteine-type deubiquitinase activity"/>
    <property type="evidence" value="ECO:0007669"/>
    <property type="project" value="UniProtKB-EC"/>
</dbReference>
<dbReference type="InterPro" id="IPR054108">
    <property type="entry name" value="USP25/28_UIM"/>
</dbReference>
<comment type="caution">
    <text evidence="15">The sequence shown here is derived from an EMBL/GenBank/DDBJ whole genome shotgun (WGS) entry which is preliminary data.</text>
</comment>
<keyword evidence="10" id="KW-0832">Ubl conjugation</keyword>
<dbReference type="InterPro" id="IPR050164">
    <property type="entry name" value="Peptidase_C19"/>
</dbReference>
<evidence type="ECO:0000256" key="2">
    <source>
        <dbReference type="ARBA" id="ARBA00004123"/>
    </source>
</evidence>
<dbReference type="InterPro" id="IPR028889">
    <property type="entry name" value="USP"/>
</dbReference>
<dbReference type="SUPFAM" id="SSF54001">
    <property type="entry name" value="Cysteine proteinases"/>
    <property type="match status" value="1"/>
</dbReference>
<dbReference type="GO" id="GO:0000077">
    <property type="term" value="P:DNA damage checkpoint signaling"/>
    <property type="evidence" value="ECO:0007669"/>
    <property type="project" value="TreeGrafter"/>
</dbReference>
<dbReference type="InterPro" id="IPR054109">
    <property type="entry name" value="UBA_8"/>
</dbReference>
<evidence type="ECO:0000259" key="14">
    <source>
        <dbReference type="PROSITE" id="PS50235"/>
    </source>
</evidence>
<dbReference type="Pfam" id="PF00443">
    <property type="entry name" value="UCH"/>
    <property type="match status" value="1"/>
</dbReference>
<dbReference type="PANTHER" id="PTHR24006:SF678">
    <property type="entry name" value="UBIQUITIN CARBOXYL-TERMINAL HYDROLASE 28"/>
    <property type="match status" value="1"/>
</dbReference>
<dbReference type="CDD" id="cd02665">
    <property type="entry name" value="Peptidase_C19I"/>
    <property type="match status" value="1"/>
</dbReference>
<evidence type="ECO:0000256" key="6">
    <source>
        <dbReference type="ARBA" id="ARBA00022670"/>
    </source>
</evidence>
<feature type="coiled-coil region" evidence="12">
    <location>
        <begin position="392"/>
        <end position="430"/>
    </location>
</feature>
<dbReference type="InterPro" id="IPR003903">
    <property type="entry name" value="UIM_dom"/>
</dbReference>
<dbReference type="PROSITE" id="PS00972">
    <property type="entry name" value="USP_1"/>
    <property type="match status" value="1"/>
</dbReference>
<dbReference type="CDD" id="cd14276">
    <property type="entry name" value="UBA_UBP25_like"/>
    <property type="match status" value="1"/>
</dbReference>
<evidence type="ECO:0000313" key="15">
    <source>
        <dbReference type="EMBL" id="GCB70246.1"/>
    </source>
</evidence>
<feature type="compositionally biased region" description="Polar residues" evidence="13">
    <location>
        <begin position="793"/>
        <end position="805"/>
    </location>
</feature>
<dbReference type="InterPro" id="IPR001394">
    <property type="entry name" value="Peptidase_C19_UCH"/>
</dbReference>
<dbReference type="OMA" id="ACKAPTH"/>
<dbReference type="EC" id="3.4.19.12" evidence="3"/>
<comment type="catalytic activity">
    <reaction evidence="1">
        <text>Thiol-dependent hydrolysis of ester, thioester, amide, peptide and isopeptide bonds formed by the C-terminal Gly of ubiquitin (a 76-residue protein attached to proteins as an intracellular targeting signal).</text>
        <dbReference type="EC" id="3.4.19.12"/>
    </reaction>
</comment>
<dbReference type="InterPro" id="IPR018200">
    <property type="entry name" value="USP_CS"/>
</dbReference>
<dbReference type="GO" id="GO:0005829">
    <property type="term" value="C:cytosol"/>
    <property type="evidence" value="ECO:0007669"/>
    <property type="project" value="TreeGrafter"/>
</dbReference>
<feature type="region of interest" description="Disordered" evidence="13">
    <location>
        <begin position="764"/>
        <end position="806"/>
    </location>
</feature>
<dbReference type="EMBL" id="BFAA01000267">
    <property type="protein sequence ID" value="GCB70246.1"/>
    <property type="molecule type" value="Genomic_DNA"/>
</dbReference>
<evidence type="ECO:0000256" key="7">
    <source>
        <dbReference type="ARBA" id="ARBA00022786"/>
    </source>
</evidence>
<accession>A0A401PAU7</accession>
<reference evidence="15 16" key="1">
    <citation type="journal article" date="2018" name="Nat. Ecol. Evol.">
        <title>Shark genomes provide insights into elasmobranch evolution and the origin of vertebrates.</title>
        <authorList>
            <person name="Hara Y"/>
            <person name="Yamaguchi K"/>
            <person name="Onimaru K"/>
            <person name="Kadota M"/>
            <person name="Koyanagi M"/>
            <person name="Keeley SD"/>
            <person name="Tatsumi K"/>
            <person name="Tanaka K"/>
            <person name="Motone F"/>
            <person name="Kageyama Y"/>
            <person name="Nozu R"/>
            <person name="Adachi N"/>
            <person name="Nishimura O"/>
            <person name="Nakagawa R"/>
            <person name="Tanegashima C"/>
            <person name="Kiyatake I"/>
            <person name="Matsumoto R"/>
            <person name="Murakumo K"/>
            <person name="Nishida K"/>
            <person name="Terakita A"/>
            <person name="Kuratani S"/>
            <person name="Sato K"/>
            <person name="Hyodo S Kuraku.S."/>
        </authorList>
    </citation>
    <scope>NUCLEOTIDE SEQUENCE [LARGE SCALE GENOMIC DNA]</scope>
</reference>
<dbReference type="AlphaFoldDB" id="A0A401PAU7"/>
<name>A0A401PAU7_SCYTO</name>
<keyword evidence="9" id="KW-0788">Thiol protease</keyword>
<keyword evidence="11" id="KW-0539">Nucleus</keyword>
<dbReference type="PANTHER" id="PTHR24006">
    <property type="entry name" value="UBIQUITIN CARBOXYL-TERMINAL HYDROLASE"/>
    <property type="match status" value="1"/>
</dbReference>
<dbReference type="FunFam" id="3.90.70.10:FF:000004">
    <property type="entry name" value="Putative ubiquitin carboxyl-terminal hydrolase 25"/>
    <property type="match status" value="1"/>
</dbReference>
<keyword evidence="16" id="KW-1185">Reference proteome</keyword>
<evidence type="ECO:0000256" key="11">
    <source>
        <dbReference type="ARBA" id="ARBA00023242"/>
    </source>
</evidence>
<dbReference type="PROSITE" id="PS50235">
    <property type="entry name" value="USP_3"/>
    <property type="match status" value="1"/>
</dbReference>
<dbReference type="SMART" id="SM00726">
    <property type="entry name" value="UIM"/>
    <property type="match status" value="2"/>
</dbReference>
<evidence type="ECO:0000313" key="16">
    <source>
        <dbReference type="Proteomes" id="UP000288216"/>
    </source>
</evidence>
<feature type="region of interest" description="Disordered" evidence="13">
    <location>
        <begin position="57"/>
        <end position="86"/>
    </location>
</feature>
<keyword evidence="8" id="KW-0378">Hydrolase</keyword>
<keyword evidence="4" id="KW-1017">Isopeptide bond</keyword>
<dbReference type="PROSITE" id="PS00973">
    <property type="entry name" value="USP_2"/>
    <property type="match status" value="1"/>
</dbReference>
<dbReference type="Gene3D" id="3.90.70.10">
    <property type="entry name" value="Cysteine proteinases"/>
    <property type="match status" value="1"/>
</dbReference>
<keyword evidence="7" id="KW-0833">Ubl conjugation pathway</keyword>
<keyword evidence="12" id="KW-0175">Coiled coil</keyword>
<feature type="domain" description="USP" evidence="14">
    <location>
        <begin position="161"/>
        <end position="650"/>
    </location>
</feature>
<evidence type="ECO:0000256" key="8">
    <source>
        <dbReference type="ARBA" id="ARBA00022801"/>
    </source>
</evidence>
<dbReference type="STRING" id="75743.A0A401PAU7"/>
<dbReference type="OrthoDB" id="2420415at2759"/>
<protein>
    <recommendedName>
        <fullName evidence="3">ubiquitinyl hydrolase 1</fullName>
        <ecNumber evidence="3">3.4.19.12</ecNumber>
    </recommendedName>
</protein>
<dbReference type="SUPFAM" id="SSF46934">
    <property type="entry name" value="UBA-like"/>
    <property type="match status" value="1"/>
</dbReference>
<evidence type="ECO:0000256" key="1">
    <source>
        <dbReference type="ARBA" id="ARBA00000707"/>
    </source>
</evidence>
<dbReference type="GO" id="GO:0016579">
    <property type="term" value="P:protein deubiquitination"/>
    <property type="evidence" value="ECO:0007669"/>
    <property type="project" value="InterPro"/>
</dbReference>
<dbReference type="GO" id="GO:0006508">
    <property type="term" value="P:proteolysis"/>
    <property type="evidence" value="ECO:0007669"/>
    <property type="project" value="UniProtKB-KW"/>
</dbReference>
<evidence type="ECO:0000256" key="4">
    <source>
        <dbReference type="ARBA" id="ARBA00022499"/>
    </source>
</evidence>
<evidence type="ECO:0000256" key="5">
    <source>
        <dbReference type="ARBA" id="ARBA00022553"/>
    </source>
</evidence>
<evidence type="ECO:0000256" key="12">
    <source>
        <dbReference type="SAM" id="Coils"/>
    </source>
</evidence>
<sequence>MVVSKCRNLDRNICFIINQLREITGIHDNRLLQKALQVSNRDVNQAVSFLTDESAREPGYGATASEPDNKSSGATGSLPRGSVIDLTNDEKEDLQKAIALSLRESEKLQKEAEIAAENQDTNQAGDTNASESKVGLKRKRCEVWGDSPNPHDRKREDKWPVGLKNVGNTCWFSAVIQSLFQLPEFRRLVLNYTIPENPQENCRSHAEQRNLAFMQELRCLFALMVASKRKYIDPSNAVDLLKDAFRSSEAQQDVSEFTHKLLDWLEDAFQMATNRKNSHKKSQNPMVELFYGTFLAEGIHDGKMFSNIETFGQYPLQVNGFNDLHECLEGAMVVGEIETLHSDQSVTSGQENWFTKLPPVLTFELSRFEFNQSLGRPEKIHKKLEFPHIIYMDRYLHKNKELTRNRREEVKRLKEQSTALQQRLERYMNYGSGPERYPLADMLQYVWEFTKTKPSCVPPTQDIVGTLPTPATRCHPNTASGMQISSSESLIAETPETTRPPSTPQPPHATVHKPFTQTRPPMEMQAHPAPRHITAEELKFFENCLQRWRTEVEHDIADLKDSITQISQSVEQMYMDSLVCQVPYRLHAVLVHEGQASAGHYWAYIYDHSQSMWLKYNDVSVAESSWEELQRDSYGGSRNASAYCLMYINDNLPQLIAEDTDVETGQILKAIHALPPELRQYVREDNQHFIQELDEWNEEQVRKIPQKELIATEEVQEPVVTLKEEEVVTCQQNTCSVSAKHAAMVKEQTAQAIEKAATSYQSAGAEAALKESDTEQETRDTAVEPEPEPAREQVQQPESTATQISEVEIPNVGTVTVRHDADGYNEEEMLSPAMQGIILAIAKSREVYDRDGAEAGFRKAFHEEYSRLFDLAKDKPTPQNDPRLQHVLIYFFQNKASKRVIERTLLEQFADKNLSYDERSISIMKVAQSKLKLIGPSDMDMQEYKEWHEDYSLFRKVSVYLLTGLECYQNGKCRESLTYLVHAYHSNLKLLKNGKNRGIDDTLIAYYRRKCLLELNACAADLFESGNENDVAEGFSIMNDMVIPCMHLIVTNELAKEDLAAVEMMRNHWCSYLGEDMDSRLQEKLTEFLPRLLDCSAEVRILREPPKIRPNSPHDLCNRFAAVMESIHSTSPVTVK</sequence>
<dbReference type="PROSITE" id="PS50330">
    <property type="entry name" value="UIM"/>
    <property type="match status" value="1"/>
</dbReference>
<dbReference type="InterPro" id="IPR038765">
    <property type="entry name" value="Papain-like_cys_pep_sf"/>
</dbReference>
<keyword evidence="6" id="KW-0645">Protease</keyword>
<keyword evidence="5" id="KW-0597">Phosphoprotein</keyword>
<dbReference type="GO" id="GO:0005634">
    <property type="term" value="C:nucleus"/>
    <property type="evidence" value="ECO:0007669"/>
    <property type="project" value="UniProtKB-SubCell"/>
</dbReference>
<dbReference type="Pfam" id="PF22566">
    <property type="entry name" value="UBA_8"/>
    <property type="match status" value="1"/>
</dbReference>
<evidence type="ECO:0000256" key="10">
    <source>
        <dbReference type="ARBA" id="ARBA00022843"/>
    </source>
</evidence>
<proteinExistence type="predicted"/>
<gene>
    <name evidence="15" type="ORF">scyTo_0001231</name>
</gene>
<organism evidence="15 16">
    <name type="scientific">Scyliorhinus torazame</name>
    <name type="common">Cloudy catshark</name>
    <name type="synonym">Catulus torazame</name>
    <dbReference type="NCBI Taxonomy" id="75743"/>
    <lineage>
        <taxon>Eukaryota</taxon>
        <taxon>Metazoa</taxon>
        <taxon>Chordata</taxon>
        <taxon>Craniata</taxon>
        <taxon>Vertebrata</taxon>
        <taxon>Chondrichthyes</taxon>
        <taxon>Elasmobranchii</taxon>
        <taxon>Galeomorphii</taxon>
        <taxon>Galeoidea</taxon>
        <taxon>Carcharhiniformes</taxon>
        <taxon>Scyliorhinidae</taxon>
        <taxon>Scyliorhinus</taxon>
    </lineage>
</organism>